<feature type="transmembrane region" description="Helical" evidence="7">
    <location>
        <begin position="202"/>
        <end position="228"/>
    </location>
</feature>
<feature type="transmembrane region" description="Helical" evidence="7">
    <location>
        <begin position="167"/>
        <end position="190"/>
    </location>
</feature>
<proteinExistence type="inferred from homology"/>
<comment type="caution">
    <text evidence="10">The sequence shown here is derived from an EMBL/GenBank/DDBJ whole genome shotgun (WGS) entry which is preliminary data.</text>
</comment>
<name>A0A840EBU7_9BACT</name>
<keyword evidence="4 7" id="KW-0812">Transmembrane</keyword>
<feature type="transmembrane region" description="Helical" evidence="7">
    <location>
        <begin position="109"/>
        <end position="129"/>
    </location>
</feature>
<dbReference type="PROSITE" id="PS01246">
    <property type="entry name" value="UPF0003"/>
    <property type="match status" value="1"/>
</dbReference>
<dbReference type="Pfam" id="PF00924">
    <property type="entry name" value="MS_channel_2nd"/>
    <property type="match status" value="1"/>
</dbReference>
<dbReference type="SUPFAM" id="SSF82689">
    <property type="entry name" value="Mechanosensitive channel protein MscS (YggB), C-terminal domain"/>
    <property type="match status" value="1"/>
</dbReference>
<evidence type="ECO:0000256" key="3">
    <source>
        <dbReference type="ARBA" id="ARBA00022475"/>
    </source>
</evidence>
<evidence type="ECO:0000259" key="9">
    <source>
        <dbReference type="Pfam" id="PF21082"/>
    </source>
</evidence>
<dbReference type="Gene3D" id="2.30.30.60">
    <property type="match status" value="1"/>
</dbReference>
<dbReference type="Gene3D" id="1.10.287.1260">
    <property type="match status" value="1"/>
</dbReference>
<feature type="transmembrane region" description="Helical" evidence="7">
    <location>
        <begin position="277"/>
        <end position="302"/>
    </location>
</feature>
<dbReference type="PANTHER" id="PTHR30347:SF1">
    <property type="entry name" value="MECHANOSENSITIVE CHANNEL MSCK"/>
    <property type="match status" value="1"/>
</dbReference>
<evidence type="ECO:0000259" key="8">
    <source>
        <dbReference type="Pfam" id="PF00924"/>
    </source>
</evidence>
<sequence length="463" mass="52107">MNRLREIILLDYNGFSVSGYQLLLIAVATFVLLGAQFIVLRQTLPWYYGRENVSEKNRTRVRAVVRFSLVSLLIIAVLRILDIDITFIDEAIQQASTEDGPPVYLTVRISTIVKALLAFIVANVLDILIEELLVQRYHRMHLSNTATAQSLTNEQAAADRFRAVRPFMYTLAILVVLRDTGLGSYVLYWFNDPGDAGVSTITVGNIVFAIGIFLFLRLLLMTITNLILGTYYRRSKVDVGSQYAINRLITYFVYVVGVLLVLQAAGFNLLVLWTGAAALLVGIGIGLQQTFNDLICGIIILFERGVMVGDVVEITDHQVGTVRKIGARTATIETRDDIIIFVPNSKLIGENVVNWSHVERKARFHVGVGVAYGSDTELVKEILQQVTADHPRILQTPKPIVRFLEFGDSSLNFEVLFWSRDLLRIEDVKSDVRFAIDKAFREKGVEIPFPQRDLWIRSGKEKL</sequence>
<accession>A0A840EBU7</accession>
<dbReference type="SUPFAM" id="SSF50182">
    <property type="entry name" value="Sm-like ribonucleoproteins"/>
    <property type="match status" value="1"/>
</dbReference>
<dbReference type="PANTHER" id="PTHR30347">
    <property type="entry name" value="POTASSIUM CHANNEL RELATED"/>
    <property type="match status" value="1"/>
</dbReference>
<dbReference type="GO" id="GO:0008381">
    <property type="term" value="F:mechanosensitive monoatomic ion channel activity"/>
    <property type="evidence" value="ECO:0007669"/>
    <property type="project" value="UniProtKB-ARBA"/>
</dbReference>
<dbReference type="InterPro" id="IPR006686">
    <property type="entry name" value="MscS_channel_CS"/>
</dbReference>
<feature type="transmembrane region" description="Helical" evidence="7">
    <location>
        <begin position="248"/>
        <end position="271"/>
    </location>
</feature>
<protein>
    <submittedName>
        <fullName evidence="10">Small-conductance mechanosensitive channel</fullName>
    </submittedName>
</protein>
<reference evidence="10 11" key="1">
    <citation type="submission" date="2020-08" db="EMBL/GenBank/DDBJ databases">
        <title>Genomic Encyclopedia of Type Strains, Phase IV (KMG-IV): sequencing the most valuable type-strain genomes for metagenomic binning, comparative biology and taxonomic classification.</title>
        <authorList>
            <person name="Goeker M."/>
        </authorList>
    </citation>
    <scope>NUCLEOTIDE SEQUENCE [LARGE SCALE GENOMIC DNA]</scope>
    <source>
        <strain evidence="10 11">DSM 105137</strain>
    </source>
</reference>
<dbReference type="SUPFAM" id="SSF82861">
    <property type="entry name" value="Mechanosensitive channel protein MscS (YggB), transmembrane region"/>
    <property type="match status" value="1"/>
</dbReference>
<keyword evidence="3" id="KW-1003">Cell membrane</keyword>
<dbReference type="Proteomes" id="UP000576209">
    <property type="component" value="Unassembled WGS sequence"/>
</dbReference>
<dbReference type="InterPro" id="IPR023408">
    <property type="entry name" value="MscS_beta-dom_sf"/>
</dbReference>
<dbReference type="Gene3D" id="3.30.70.100">
    <property type="match status" value="1"/>
</dbReference>
<dbReference type="InterPro" id="IPR052702">
    <property type="entry name" value="MscS-like_channel"/>
</dbReference>
<feature type="domain" description="Mechanosensitive ion channel MscS" evidence="8">
    <location>
        <begin position="290"/>
        <end position="357"/>
    </location>
</feature>
<evidence type="ECO:0000313" key="11">
    <source>
        <dbReference type="Proteomes" id="UP000576209"/>
    </source>
</evidence>
<dbReference type="AlphaFoldDB" id="A0A840EBU7"/>
<dbReference type="InterPro" id="IPR011066">
    <property type="entry name" value="MscS_channel_C_sf"/>
</dbReference>
<evidence type="ECO:0000256" key="1">
    <source>
        <dbReference type="ARBA" id="ARBA00004651"/>
    </source>
</evidence>
<organism evidence="10 11">
    <name type="scientific">Neolewinella aquimaris</name>
    <dbReference type="NCBI Taxonomy" id="1835722"/>
    <lineage>
        <taxon>Bacteria</taxon>
        <taxon>Pseudomonadati</taxon>
        <taxon>Bacteroidota</taxon>
        <taxon>Saprospiria</taxon>
        <taxon>Saprospirales</taxon>
        <taxon>Lewinellaceae</taxon>
        <taxon>Neolewinella</taxon>
    </lineage>
</organism>
<evidence type="ECO:0000256" key="4">
    <source>
        <dbReference type="ARBA" id="ARBA00022692"/>
    </source>
</evidence>
<dbReference type="EMBL" id="JACIFF010000010">
    <property type="protein sequence ID" value="MBB4080927.1"/>
    <property type="molecule type" value="Genomic_DNA"/>
</dbReference>
<dbReference type="GO" id="GO:0005886">
    <property type="term" value="C:plasma membrane"/>
    <property type="evidence" value="ECO:0007669"/>
    <property type="project" value="UniProtKB-SubCell"/>
</dbReference>
<evidence type="ECO:0000256" key="5">
    <source>
        <dbReference type="ARBA" id="ARBA00022989"/>
    </source>
</evidence>
<dbReference type="InterPro" id="IPR011014">
    <property type="entry name" value="MscS_channel_TM-2"/>
</dbReference>
<evidence type="ECO:0000256" key="2">
    <source>
        <dbReference type="ARBA" id="ARBA00008017"/>
    </source>
</evidence>
<dbReference type="Pfam" id="PF21082">
    <property type="entry name" value="MS_channel_3rd"/>
    <property type="match status" value="1"/>
</dbReference>
<feature type="transmembrane region" description="Helical" evidence="7">
    <location>
        <begin position="61"/>
        <end position="81"/>
    </location>
</feature>
<gene>
    <name evidence="10" type="ORF">GGR28_003566</name>
</gene>
<feature type="transmembrane region" description="Helical" evidence="7">
    <location>
        <begin position="20"/>
        <end position="40"/>
    </location>
</feature>
<dbReference type="InterPro" id="IPR010920">
    <property type="entry name" value="LSM_dom_sf"/>
</dbReference>
<dbReference type="InterPro" id="IPR049278">
    <property type="entry name" value="MS_channel_C"/>
</dbReference>
<evidence type="ECO:0000313" key="10">
    <source>
        <dbReference type="EMBL" id="MBB4080927.1"/>
    </source>
</evidence>
<dbReference type="InterPro" id="IPR006685">
    <property type="entry name" value="MscS_channel_2nd"/>
</dbReference>
<comment type="subcellular location">
    <subcellularLocation>
        <location evidence="1">Cell membrane</location>
        <topology evidence="1">Multi-pass membrane protein</topology>
    </subcellularLocation>
</comment>
<keyword evidence="11" id="KW-1185">Reference proteome</keyword>
<keyword evidence="6 7" id="KW-0472">Membrane</keyword>
<feature type="domain" description="Mechanosensitive ion channel MscS C-terminal" evidence="9">
    <location>
        <begin position="368"/>
        <end position="447"/>
    </location>
</feature>
<dbReference type="RefSeq" id="WP_221233935.1">
    <property type="nucleotide sequence ID" value="NZ_JACIFF010000010.1"/>
</dbReference>
<keyword evidence="5 7" id="KW-1133">Transmembrane helix</keyword>
<evidence type="ECO:0000256" key="7">
    <source>
        <dbReference type="SAM" id="Phobius"/>
    </source>
</evidence>
<evidence type="ECO:0000256" key="6">
    <source>
        <dbReference type="ARBA" id="ARBA00023136"/>
    </source>
</evidence>
<comment type="similarity">
    <text evidence="2">Belongs to the MscS (TC 1.A.23) family.</text>
</comment>